<reference evidence="2 3" key="1">
    <citation type="submission" date="2024-06" db="EMBL/GenBank/DDBJ databases">
        <title>The Natural Products Discovery Center: Release of the First 8490 Sequenced Strains for Exploring Actinobacteria Biosynthetic Diversity.</title>
        <authorList>
            <person name="Kalkreuter E."/>
            <person name="Kautsar S.A."/>
            <person name="Yang D."/>
            <person name="Bader C.D."/>
            <person name="Teijaro C.N."/>
            <person name="Fluegel L."/>
            <person name="Davis C.M."/>
            <person name="Simpson J.R."/>
            <person name="Lauterbach L."/>
            <person name="Steele A.D."/>
            <person name="Gui C."/>
            <person name="Meng S."/>
            <person name="Li G."/>
            <person name="Viehrig K."/>
            <person name="Ye F."/>
            <person name="Su P."/>
            <person name="Kiefer A.F."/>
            <person name="Nichols A."/>
            <person name="Cepeda A.J."/>
            <person name="Yan W."/>
            <person name="Fan B."/>
            <person name="Jiang Y."/>
            <person name="Adhikari A."/>
            <person name="Zheng C.-J."/>
            <person name="Schuster L."/>
            <person name="Cowan T.M."/>
            <person name="Smanski M.J."/>
            <person name="Chevrette M.G."/>
            <person name="De Carvalho L.P.S."/>
            <person name="Shen B."/>
        </authorList>
    </citation>
    <scope>NUCLEOTIDE SEQUENCE [LARGE SCALE GENOMIC DNA]</scope>
    <source>
        <strain evidence="2 3">NPDC001166</strain>
    </source>
</reference>
<feature type="compositionally biased region" description="Basic and acidic residues" evidence="1">
    <location>
        <begin position="53"/>
        <end position="68"/>
    </location>
</feature>
<gene>
    <name evidence="2" type="ORF">ABT272_43950</name>
</gene>
<proteinExistence type="predicted"/>
<feature type="region of interest" description="Disordered" evidence="1">
    <location>
        <begin position="21"/>
        <end position="68"/>
    </location>
</feature>
<protein>
    <submittedName>
        <fullName evidence="2">Uncharacterized protein</fullName>
    </submittedName>
</protein>
<organism evidence="2 3">
    <name type="scientific">Streptomyces sp. 900105245</name>
    <dbReference type="NCBI Taxonomy" id="3154379"/>
    <lineage>
        <taxon>Bacteria</taxon>
        <taxon>Bacillati</taxon>
        <taxon>Actinomycetota</taxon>
        <taxon>Actinomycetes</taxon>
        <taxon>Kitasatosporales</taxon>
        <taxon>Streptomycetaceae</taxon>
        <taxon>Streptomyces</taxon>
    </lineage>
</organism>
<accession>A0ABV1ULT6</accession>
<dbReference type="EMBL" id="JBEPAZ010000123">
    <property type="protein sequence ID" value="MER6434501.1"/>
    <property type="molecule type" value="Genomic_DNA"/>
</dbReference>
<keyword evidence="3" id="KW-1185">Reference proteome</keyword>
<name>A0ABV1ULT6_9ACTN</name>
<evidence type="ECO:0000256" key="1">
    <source>
        <dbReference type="SAM" id="MobiDB-lite"/>
    </source>
</evidence>
<evidence type="ECO:0000313" key="2">
    <source>
        <dbReference type="EMBL" id="MER6434501.1"/>
    </source>
</evidence>
<evidence type="ECO:0000313" key="3">
    <source>
        <dbReference type="Proteomes" id="UP001470023"/>
    </source>
</evidence>
<dbReference type="Proteomes" id="UP001470023">
    <property type="component" value="Unassembled WGS sequence"/>
</dbReference>
<dbReference type="RefSeq" id="WP_352066316.1">
    <property type="nucleotide sequence ID" value="NZ_JBEPAZ010000123.1"/>
</dbReference>
<sequence length="68" mass="7141">MARFSCRSPFWLRRCGLVSPDEAGVGETPATEAEEIDLGRAALGGPADQDLGGDDRCDTEHAGKFGSS</sequence>
<feature type="non-terminal residue" evidence="2">
    <location>
        <position position="68"/>
    </location>
</feature>
<comment type="caution">
    <text evidence="2">The sequence shown here is derived from an EMBL/GenBank/DDBJ whole genome shotgun (WGS) entry which is preliminary data.</text>
</comment>